<accession>A0ABV0QIX8</accession>
<feature type="transmembrane region" description="Helical" evidence="1">
    <location>
        <begin position="153"/>
        <end position="176"/>
    </location>
</feature>
<reference evidence="2 3" key="1">
    <citation type="submission" date="2021-06" db="EMBL/GenBank/DDBJ databases">
        <authorList>
            <person name="Palmer J.M."/>
        </authorList>
    </citation>
    <scope>NUCLEOTIDE SEQUENCE [LARGE SCALE GENOMIC DNA]</scope>
    <source>
        <strain evidence="2 3">XC_2019</strain>
        <tissue evidence="2">Muscle</tissue>
    </source>
</reference>
<organism evidence="2 3">
    <name type="scientific">Xenoophorus captivus</name>
    <dbReference type="NCBI Taxonomy" id="1517983"/>
    <lineage>
        <taxon>Eukaryota</taxon>
        <taxon>Metazoa</taxon>
        <taxon>Chordata</taxon>
        <taxon>Craniata</taxon>
        <taxon>Vertebrata</taxon>
        <taxon>Euteleostomi</taxon>
        <taxon>Actinopterygii</taxon>
        <taxon>Neopterygii</taxon>
        <taxon>Teleostei</taxon>
        <taxon>Neoteleostei</taxon>
        <taxon>Acanthomorphata</taxon>
        <taxon>Ovalentaria</taxon>
        <taxon>Atherinomorphae</taxon>
        <taxon>Cyprinodontiformes</taxon>
        <taxon>Goodeidae</taxon>
        <taxon>Xenoophorus</taxon>
    </lineage>
</organism>
<evidence type="ECO:0000313" key="2">
    <source>
        <dbReference type="EMBL" id="MEQ2195781.1"/>
    </source>
</evidence>
<dbReference type="EMBL" id="JAHRIN010012233">
    <property type="protein sequence ID" value="MEQ2195781.1"/>
    <property type="molecule type" value="Genomic_DNA"/>
</dbReference>
<gene>
    <name evidence="2" type="primary">SPTLC2_4</name>
    <name evidence="2" type="ORF">XENOCAPTIV_018248</name>
</gene>
<protein>
    <submittedName>
        <fullName evidence="2">Serine palmitoyltransferase 2</fullName>
    </submittedName>
</protein>
<evidence type="ECO:0000256" key="1">
    <source>
        <dbReference type="SAM" id="Phobius"/>
    </source>
</evidence>
<keyword evidence="1" id="KW-0812">Transmembrane</keyword>
<keyword evidence="3" id="KW-1185">Reference proteome</keyword>
<comment type="caution">
    <text evidence="2">The sequence shown here is derived from an EMBL/GenBank/DDBJ whole genome shotgun (WGS) entry which is preliminary data.</text>
</comment>
<keyword evidence="1" id="KW-0472">Membrane</keyword>
<name>A0ABV0QIX8_9TELE</name>
<proteinExistence type="predicted"/>
<evidence type="ECO:0000313" key="3">
    <source>
        <dbReference type="Proteomes" id="UP001434883"/>
    </source>
</evidence>
<dbReference type="Proteomes" id="UP001434883">
    <property type="component" value="Unassembled WGS sequence"/>
</dbReference>
<sequence>MVLIQYTNTTPSKGSKWPQGRTLDSRIYANQWLGRILLVAETLNQNTCSHPLPACSLRRLFPKQTNEMFSLGCLNQRCMTSYMHCSAAASVEKSQKAAEMARCLHGEVLSSSYVSSNVAVDVVVICVLQVHAAPHHGGLYTRPFGESFEETPMLVAVFTYMGYGILTIFGYLRVFLRHWKIERVEVVDFVPLYQHFENFYTRNLYMRIRDSWNRPICSVPGAKMDLMERVSHDYNWTFE</sequence>
<keyword evidence="1" id="KW-1133">Transmembrane helix</keyword>